<evidence type="ECO:0000313" key="2">
    <source>
        <dbReference type="EMBL" id="OQR76807.1"/>
    </source>
</evidence>
<dbReference type="InterPro" id="IPR037104">
    <property type="entry name" value="Annexin_sf"/>
</dbReference>
<keyword evidence="1" id="KW-1133">Transmembrane helix</keyword>
<dbReference type="GO" id="GO:0005544">
    <property type="term" value="F:calcium-dependent phospholipid binding"/>
    <property type="evidence" value="ECO:0007669"/>
    <property type="project" value="InterPro"/>
</dbReference>
<sequence>MRNEMKEELKDVLLAIVTAVLNAPHYFVARIKKAIKDIDYRSLVRIVISQREIDLACIREESKNIQEIYKKACNQT</sequence>
<gene>
    <name evidence="2" type="ORF">BIW11_07538</name>
</gene>
<dbReference type="SUPFAM" id="SSF47874">
    <property type="entry name" value="Annexin"/>
    <property type="match status" value="1"/>
</dbReference>
<comment type="caution">
    <text evidence="2">The sequence shown here is derived from an EMBL/GenBank/DDBJ whole genome shotgun (WGS) entry which is preliminary data.</text>
</comment>
<feature type="transmembrane region" description="Helical" evidence="1">
    <location>
        <begin position="12"/>
        <end position="29"/>
    </location>
</feature>
<dbReference type="GO" id="GO:0005509">
    <property type="term" value="F:calcium ion binding"/>
    <property type="evidence" value="ECO:0007669"/>
    <property type="project" value="InterPro"/>
</dbReference>
<dbReference type="InParanoid" id="A0A1V9XTI8"/>
<dbReference type="EMBL" id="MNPL01004363">
    <property type="protein sequence ID" value="OQR76807.1"/>
    <property type="molecule type" value="Genomic_DNA"/>
</dbReference>
<evidence type="ECO:0000313" key="3">
    <source>
        <dbReference type="Proteomes" id="UP000192247"/>
    </source>
</evidence>
<proteinExistence type="predicted"/>
<dbReference type="Proteomes" id="UP000192247">
    <property type="component" value="Unassembled WGS sequence"/>
</dbReference>
<accession>A0A1V9XTI8</accession>
<dbReference type="AlphaFoldDB" id="A0A1V9XTI8"/>
<name>A0A1V9XTI8_9ACAR</name>
<keyword evidence="1" id="KW-0472">Membrane</keyword>
<keyword evidence="1" id="KW-0812">Transmembrane</keyword>
<evidence type="ECO:0000256" key="1">
    <source>
        <dbReference type="SAM" id="Phobius"/>
    </source>
</evidence>
<organism evidence="2 3">
    <name type="scientific">Tropilaelaps mercedesae</name>
    <dbReference type="NCBI Taxonomy" id="418985"/>
    <lineage>
        <taxon>Eukaryota</taxon>
        <taxon>Metazoa</taxon>
        <taxon>Ecdysozoa</taxon>
        <taxon>Arthropoda</taxon>
        <taxon>Chelicerata</taxon>
        <taxon>Arachnida</taxon>
        <taxon>Acari</taxon>
        <taxon>Parasitiformes</taxon>
        <taxon>Mesostigmata</taxon>
        <taxon>Gamasina</taxon>
        <taxon>Dermanyssoidea</taxon>
        <taxon>Laelapidae</taxon>
        <taxon>Tropilaelaps</taxon>
    </lineage>
</organism>
<protein>
    <submittedName>
        <fullName evidence="2">Annexin A6-like</fullName>
    </submittedName>
</protein>
<reference evidence="2 3" key="1">
    <citation type="journal article" date="2017" name="Gigascience">
        <title>Draft genome of the honey bee ectoparasitic mite, Tropilaelaps mercedesae, is shaped by the parasitic life history.</title>
        <authorList>
            <person name="Dong X."/>
            <person name="Armstrong S.D."/>
            <person name="Xia D."/>
            <person name="Makepeace B.L."/>
            <person name="Darby A.C."/>
            <person name="Kadowaki T."/>
        </authorList>
    </citation>
    <scope>NUCLEOTIDE SEQUENCE [LARGE SCALE GENOMIC DNA]</scope>
    <source>
        <strain evidence="2">Wuxi-XJTLU</strain>
    </source>
</reference>
<keyword evidence="3" id="KW-1185">Reference proteome</keyword>